<dbReference type="EMBL" id="FQ312005">
    <property type="protein sequence ID" value="CBW26582.1"/>
    <property type="molecule type" value="Genomic_DNA"/>
</dbReference>
<dbReference type="PANTHER" id="PTHR43245">
    <property type="entry name" value="BIFUNCTIONAL POLYMYXIN RESISTANCE PROTEIN ARNA"/>
    <property type="match status" value="1"/>
</dbReference>
<dbReference type="Pfam" id="PF07993">
    <property type="entry name" value="NAD_binding_4"/>
    <property type="match status" value="1"/>
</dbReference>
<evidence type="ECO:0000313" key="3">
    <source>
        <dbReference type="Proteomes" id="UP000008963"/>
    </source>
</evidence>
<dbReference type="OrthoDB" id="9810734at2"/>
<protein>
    <submittedName>
        <fullName evidence="2">Multifunctional enzyme with acyl-CoA-reductase activity</fullName>
    </submittedName>
</protein>
<name>E1X1J1_HALMS</name>
<dbReference type="PATRIC" id="fig|862908.3.peg.1667"/>
<organism evidence="2 3">
    <name type="scientific">Halobacteriovorax marinus (strain ATCC BAA-682 / DSM 15412 / SJ)</name>
    <name type="common">Bacteriovorax marinus</name>
    <dbReference type="NCBI Taxonomy" id="862908"/>
    <lineage>
        <taxon>Bacteria</taxon>
        <taxon>Pseudomonadati</taxon>
        <taxon>Bdellovibrionota</taxon>
        <taxon>Bacteriovoracia</taxon>
        <taxon>Bacteriovoracales</taxon>
        <taxon>Halobacteriovoraceae</taxon>
        <taxon>Halobacteriovorax</taxon>
    </lineage>
</organism>
<dbReference type="KEGG" id="bmx:BMS_1755"/>
<dbReference type="InterPro" id="IPR050177">
    <property type="entry name" value="Lipid_A_modif_metabolic_enz"/>
</dbReference>
<dbReference type="eggNOG" id="COG3320">
    <property type="taxonomic scope" value="Bacteria"/>
</dbReference>
<accession>E1X1J1</accession>
<dbReference type="SUPFAM" id="SSF51735">
    <property type="entry name" value="NAD(P)-binding Rossmann-fold domains"/>
    <property type="match status" value="1"/>
</dbReference>
<reference evidence="3" key="1">
    <citation type="journal article" date="2013" name="ISME J.">
        <title>A small predatory core genome in the divergent marine Bacteriovorax marinus SJ and the terrestrial Bdellovibrio bacteriovorus.</title>
        <authorList>
            <person name="Crossman L.C."/>
            <person name="Chen H."/>
            <person name="Cerdeno-Tarraga A.M."/>
            <person name="Brooks K."/>
            <person name="Quail M.A."/>
            <person name="Pineiro S.A."/>
            <person name="Hobley L."/>
            <person name="Sockett R.E."/>
            <person name="Bentley S.D."/>
            <person name="Parkhill J."/>
            <person name="Williams H.N."/>
            <person name="Stine O.C."/>
        </authorList>
    </citation>
    <scope>NUCLEOTIDE SEQUENCE [LARGE SCALE GENOMIC DNA]</scope>
    <source>
        <strain evidence="3">ATCC BAA-682 / DSM 15412 / SJ</strain>
    </source>
</reference>
<evidence type="ECO:0000313" key="2">
    <source>
        <dbReference type="EMBL" id="CBW26582.1"/>
    </source>
</evidence>
<keyword evidence="3" id="KW-1185">Reference proteome</keyword>
<proteinExistence type="predicted"/>
<evidence type="ECO:0000259" key="1">
    <source>
        <dbReference type="Pfam" id="PF07993"/>
    </source>
</evidence>
<dbReference type="RefSeq" id="WP_014244363.1">
    <property type="nucleotide sequence ID" value="NC_016620.1"/>
</dbReference>
<feature type="domain" description="Thioester reductase (TE)" evidence="1">
    <location>
        <begin position="5"/>
        <end position="235"/>
    </location>
</feature>
<dbReference type="Proteomes" id="UP000008963">
    <property type="component" value="Chromosome"/>
</dbReference>
<dbReference type="AlphaFoldDB" id="E1X1J1"/>
<sequence length="345" mass="39139">MKLFITGASGFLGKEIIPILAEDCDHLYLLVRKKSLVRAKKYFADYSNISFVVGDLTHPDLIEGEYGELLEQVDSILHMGAFYDLEGDYETCFLQNILGTMNMLFFASLCKNLKSFHYVSTVAISGNSTGKFKEDDFSLGQSFSNDYSKSKWEAERLVRTWKGEAKVRIYRPGIIIGNSITGNFEKVDGPYYFWKTLANVKSLSPIIEKLPFLPMPIDESSTLPIISVDNVARMIRNGILLDEEDKTLCFNLVEHICPNTLELIDSSLREFSIKTRVKSIKNHLLIEKSFSLLGLPKEIIHYMVTPVEYSVKNSMEYLGLNEQSGFESYKDIIFKKAKTVFGGSK</sequence>
<dbReference type="InterPro" id="IPR013120">
    <property type="entry name" value="FAR_NAD-bd"/>
</dbReference>
<gene>
    <name evidence="2" type="ordered locus">BMS_1755</name>
</gene>
<dbReference type="STRING" id="862908.BMS_1755"/>
<dbReference type="HOGENOM" id="CLU_042504_2_0_7"/>
<dbReference type="InterPro" id="IPR036291">
    <property type="entry name" value="NAD(P)-bd_dom_sf"/>
</dbReference>
<dbReference type="Gene3D" id="3.40.50.720">
    <property type="entry name" value="NAD(P)-binding Rossmann-like Domain"/>
    <property type="match status" value="1"/>
</dbReference>